<comment type="similarity">
    <text evidence="1">Belongs to the CAF1 family.</text>
</comment>
<dbReference type="GO" id="GO:0000175">
    <property type="term" value="F:3'-5'-RNA exonuclease activity"/>
    <property type="evidence" value="ECO:0007669"/>
    <property type="project" value="TreeGrafter"/>
</dbReference>
<evidence type="ECO:0000313" key="3">
    <source>
        <dbReference type="EMBL" id="KAF7721418.1"/>
    </source>
</evidence>
<comment type="caution">
    <text evidence="3">The sequence shown here is derived from an EMBL/GenBank/DDBJ whole genome shotgun (WGS) entry which is preliminary data.</text>
</comment>
<dbReference type="InterPro" id="IPR012337">
    <property type="entry name" value="RNaseH-like_sf"/>
</dbReference>
<reference evidence="3" key="1">
    <citation type="submission" date="2020-01" db="EMBL/GenBank/DDBJ databases">
        <title>Genome Sequencing of Three Apophysomyces-Like Fungal Strains Confirms a Novel Fungal Genus in the Mucoromycota with divergent Burkholderia-like Endosymbiotic Bacteria.</title>
        <authorList>
            <person name="Stajich J.E."/>
            <person name="Macias A.M."/>
            <person name="Carter-House D."/>
            <person name="Lovett B."/>
            <person name="Kasson L.R."/>
            <person name="Berry K."/>
            <person name="Grigoriev I."/>
            <person name="Chang Y."/>
            <person name="Spatafora J."/>
            <person name="Kasson M.T."/>
        </authorList>
    </citation>
    <scope>NUCLEOTIDE SEQUENCE</scope>
    <source>
        <strain evidence="3">NRRL A-21654</strain>
    </source>
</reference>
<dbReference type="InterPro" id="IPR006941">
    <property type="entry name" value="RNase_CAF1"/>
</dbReference>
<dbReference type="Gene3D" id="3.30.420.10">
    <property type="entry name" value="Ribonuclease H-like superfamily/Ribonuclease H"/>
    <property type="match status" value="1"/>
</dbReference>
<dbReference type="PANTHER" id="PTHR15092">
    <property type="entry name" value="POLY A -SPECIFIC RIBONUCLEASE/TARGET OF EGR1, MEMBER 1"/>
    <property type="match status" value="1"/>
</dbReference>
<accession>A0A8H7BFM1</accession>
<dbReference type="InterPro" id="IPR051181">
    <property type="entry name" value="CAF1_poly(A)_ribonucleases"/>
</dbReference>
<feature type="region of interest" description="Disordered" evidence="2">
    <location>
        <begin position="375"/>
        <end position="425"/>
    </location>
</feature>
<gene>
    <name evidence="3" type="ORF">EC973_004704</name>
</gene>
<dbReference type="PANTHER" id="PTHR15092:SF37">
    <property type="entry name" value="TARGET OF EGR1 PROTEIN 1"/>
    <property type="match status" value="1"/>
</dbReference>
<protein>
    <submittedName>
        <fullName evidence="3">Uncharacterized protein</fullName>
    </submittedName>
</protein>
<dbReference type="Proteomes" id="UP000605846">
    <property type="component" value="Unassembled WGS sequence"/>
</dbReference>
<evidence type="ECO:0000313" key="4">
    <source>
        <dbReference type="Proteomes" id="UP000605846"/>
    </source>
</evidence>
<dbReference type="GO" id="GO:0034472">
    <property type="term" value="P:snRNA 3'-end processing"/>
    <property type="evidence" value="ECO:0007669"/>
    <property type="project" value="TreeGrafter"/>
</dbReference>
<dbReference type="AlphaFoldDB" id="A0A8H7BFM1"/>
<dbReference type="EMBL" id="JABAYA010000267">
    <property type="protein sequence ID" value="KAF7721418.1"/>
    <property type="molecule type" value="Genomic_DNA"/>
</dbReference>
<keyword evidence="4" id="KW-1185">Reference proteome</keyword>
<dbReference type="SUPFAM" id="SSF53098">
    <property type="entry name" value="Ribonuclease H-like"/>
    <property type="match status" value="1"/>
</dbReference>
<dbReference type="Pfam" id="PF04857">
    <property type="entry name" value="CAF1"/>
    <property type="match status" value="1"/>
</dbReference>
<evidence type="ECO:0000256" key="2">
    <source>
        <dbReference type="SAM" id="MobiDB-lite"/>
    </source>
</evidence>
<dbReference type="GO" id="GO:0017069">
    <property type="term" value="F:snRNA binding"/>
    <property type="evidence" value="ECO:0007669"/>
    <property type="project" value="TreeGrafter"/>
</dbReference>
<feature type="compositionally biased region" description="Basic and acidic residues" evidence="2">
    <location>
        <begin position="375"/>
        <end position="387"/>
    </location>
</feature>
<dbReference type="OrthoDB" id="1432093at2759"/>
<organism evidence="3 4">
    <name type="scientific">Apophysomyces ossiformis</name>
    <dbReference type="NCBI Taxonomy" id="679940"/>
    <lineage>
        <taxon>Eukaryota</taxon>
        <taxon>Fungi</taxon>
        <taxon>Fungi incertae sedis</taxon>
        <taxon>Mucoromycota</taxon>
        <taxon>Mucoromycotina</taxon>
        <taxon>Mucoromycetes</taxon>
        <taxon>Mucorales</taxon>
        <taxon>Mucorineae</taxon>
        <taxon>Mucoraceae</taxon>
        <taxon>Apophysomyces</taxon>
    </lineage>
</organism>
<name>A0A8H7BFM1_9FUNG</name>
<evidence type="ECO:0000256" key="1">
    <source>
        <dbReference type="ARBA" id="ARBA00008372"/>
    </source>
</evidence>
<dbReference type="GO" id="GO:0015030">
    <property type="term" value="C:Cajal body"/>
    <property type="evidence" value="ECO:0007669"/>
    <property type="project" value="TreeGrafter"/>
</dbReference>
<feature type="compositionally biased region" description="Polar residues" evidence="2">
    <location>
        <begin position="388"/>
        <end position="400"/>
    </location>
</feature>
<dbReference type="InterPro" id="IPR036397">
    <property type="entry name" value="RNaseH_sf"/>
</dbReference>
<proteinExistence type="inferred from homology"/>
<sequence>MEVLKQTFEEKFPEIKQSILDADFISIDAEFTGLTTPMNTFQATDDLDTRYQKIKASVKEYTIIQYGVCVFKRTGDNYVAKPYNFYIFGCDTDTITSSRSFGVNASSLSFLRQNNFDFNKLIDGGIPFYNYPEEAASFKTNHTTVIREIPVLSQRQERNVEAIRLQIKQWLQRGTYRPLTVQVNNSSMKVFVRQELQRPEYGGFLEARTRDSKHMEIWKITEEERNKRRKRQGPLLNFRRVIEAIQDSGCPVVAHNGILDLCHTIGQFWTSLPEDISELRSIATNMWPNFVDTKYLAEFHPQLKDCFTTSVLGSLYNTVAEELQDGGPSVVMAEGYDRYAKETGGDNALHEAGYDAYMTGVVYLGFVHYIKEKEEEESVKQEKKTDNTKSSPTVTVEETPSGSVGGKNGKKSKRKGSAKDASSPTMEEAPTIFFSPYLTEFYNRVYSMRTVFPYIDLKQDQTIARQDPDALYLNNIPQGLTTVALEKLYPELQPLTVTWMNNNCAWLKSTPQKLKLAPLGMLGKDKVREFLQGGSRHSEGVQCGITAGAASMELLTHEQWEILAVQEGEKDAGVKEGADTASEIVAESNVVPEVPNGGFGYHDLDFPVPDSFSSGSKRRENGDSDACLHARKLQRYE</sequence>